<evidence type="ECO:0000256" key="2">
    <source>
        <dbReference type="SAM" id="MobiDB-lite"/>
    </source>
</evidence>
<dbReference type="Gene3D" id="1.10.530.10">
    <property type="match status" value="1"/>
</dbReference>
<dbReference type="Proteomes" id="UP000221751">
    <property type="component" value="Segment"/>
</dbReference>
<reference evidence="6" key="1">
    <citation type="submission" date="2016-07" db="EMBL/GenBank/DDBJ databases">
        <authorList>
            <person name="Florea S."/>
            <person name="Webb J.S."/>
            <person name="Jaromczyk J."/>
            <person name="Schardl C.L."/>
        </authorList>
    </citation>
    <scope>NUCLEOTIDE SEQUENCE [LARGE SCALE GENOMIC DNA]</scope>
</reference>
<dbReference type="RefSeq" id="YP_010754171.1">
    <property type="nucleotide sequence ID" value="NC_073456.1"/>
</dbReference>
<organism evidence="5 6">
    <name type="scientific">Rhodococcus phage ChewyVIII</name>
    <dbReference type="NCBI Taxonomy" id="1887657"/>
    <lineage>
        <taxon>Viruses</taxon>
        <taxon>Duplodnaviria</taxon>
        <taxon>Heunggongvirae</taxon>
        <taxon>Uroviricota</taxon>
        <taxon>Caudoviricetes</taxon>
        <taxon>Chewyvirus</taxon>
        <taxon>Chewyvirus chewyVIII</taxon>
    </lineage>
</organism>
<name>A0A1C9EI83_9CAUD</name>
<evidence type="ECO:0000259" key="4">
    <source>
        <dbReference type="Pfam" id="PF01464"/>
    </source>
</evidence>
<feature type="domain" description="Transglycosylase SLT" evidence="4">
    <location>
        <begin position="1281"/>
        <end position="1370"/>
    </location>
</feature>
<feature type="region of interest" description="Disordered" evidence="2">
    <location>
        <begin position="745"/>
        <end position="778"/>
    </location>
</feature>
<keyword evidence="1" id="KW-0175">Coiled coil</keyword>
<accession>A0A1C9EI83</accession>
<dbReference type="KEGG" id="vg:80018752"/>
<proteinExistence type="predicted"/>
<keyword evidence="3" id="KW-0812">Transmembrane</keyword>
<evidence type="ECO:0000313" key="6">
    <source>
        <dbReference type="Proteomes" id="UP000221751"/>
    </source>
</evidence>
<dbReference type="EMBL" id="KX557288">
    <property type="protein sequence ID" value="AON97476.1"/>
    <property type="molecule type" value="Genomic_DNA"/>
</dbReference>
<feature type="coiled-coil region" evidence="1">
    <location>
        <begin position="261"/>
        <end position="306"/>
    </location>
</feature>
<feature type="compositionally biased region" description="Basic and acidic residues" evidence="2">
    <location>
        <begin position="699"/>
        <end position="711"/>
    </location>
</feature>
<dbReference type="Pfam" id="PF01464">
    <property type="entry name" value="SLT"/>
    <property type="match status" value="1"/>
</dbReference>
<evidence type="ECO:0000313" key="5">
    <source>
        <dbReference type="EMBL" id="AON97476.1"/>
    </source>
</evidence>
<dbReference type="SUPFAM" id="SSF53955">
    <property type="entry name" value="Lysozyme-like"/>
    <property type="match status" value="1"/>
</dbReference>
<dbReference type="InterPro" id="IPR008258">
    <property type="entry name" value="Transglycosylase_SLT_dom_1"/>
</dbReference>
<gene>
    <name evidence="5" type="primary">54</name>
    <name evidence="5" type="ORF">SEA_CHEWYVIII_54</name>
</gene>
<keyword evidence="3" id="KW-0472">Membrane</keyword>
<dbReference type="GeneID" id="80018752"/>
<keyword evidence="3" id="KW-1133">Transmembrane helix</keyword>
<evidence type="ECO:0000256" key="1">
    <source>
        <dbReference type="SAM" id="Coils"/>
    </source>
</evidence>
<feature type="transmembrane region" description="Helical" evidence="3">
    <location>
        <begin position="189"/>
        <end position="211"/>
    </location>
</feature>
<dbReference type="InterPro" id="IPR023346">
    <property type="entry name" value="Lysozyme-like_dom_sf"/>
</dbReference>
<evidence type="ECO:0000256" key="3">
    <source>
        <dbReference type="SAM" id="Phobius"/>
    </source>
</evidence>
<keyword evidence="6" id="KW-1185">Reference proteome</keyword>
<protein>
    <submittedName>
        <fullName evidence="5">Tape measure protein</fullName>
    </submittedName>
</protein>
<feature type="transmembrane region" description="Helical" evidence="3">
    <location>
        <begin position="217"/>
        <end position="245"/>
    </location>
</feature>
<feature type="coiled-coil region" evidence="1">
    <location>
        <begin position="341"/>
        <end position="375"/>
    </location>
</feature>
<sequence>MARTYMVAEGAVRLVPNAGNFHNQARSDLKKQGELSHPVKLEADTKGFNTRARERLKMLPPLKLNVNLRADVTGFHRDAQTKIDLGRDLKVRVKMRFDRSGLQEEINYIQTRLDMRRFTVRVEVRLDTAMFRAQLAAITRRRSLRIDIDSPDLLGLQAQLLLLQGNLRMTGSAARSAGRGFLMMGASAYALLIALVALAAVSLIPLIGQLWQAAGVLALLPAMAGAAAAAIGALGIGMTGIMAAFSAMKKKNNATTSTASLINDQKRLTQAEKQLRKAQDDAVRSQQKLNNERRLAVRRLRDMNDELDMAPINEEAARIAVERARQGIAEAYAEGADPLDIREAKNNYDQAVESLDQLVKKNQDLKTDVTAANRAGIEGDQGVVDAKEQVAASIEGIGDAVDNVADAQENLNTKMGEGTKEADAFAEAMANLSPNAQAFVLAIQSLSGAWKDLRFAVQDALFDNELGDQVVQLAEVYLPILKEGFVGIATEINGGIGRFFDRLETENAQGNFAKIFENARLAMAPLLDGITSMMEGLGNIAGVGSEFLPGIAETFKNTMDEFAKWSGSEEGQNDIRAYIDESIKTIDSVWEFVKALGRVLQGLFNTSDEVGESMLEGMTNSLNKFADWMDTADGQKEMGTWWETIKQTISDIMSMIGQAIVLADKLLKIADALGLLDDDEPPPGATQEDNSALNKGGKTFKDRHGRDVDKDGNVLIGKGGFFPGAREGSPMGWLLDLFGGDDGSGGYRDPKDRENLNNSVNSGPKFLPGPNDTIDMPNPYGRGGMRKPMTKEEWMSFYTPGTEAAAEAEKIFDETWQRENANTDESLNEQKGFFGSFGDKIGKVFGGVVEGDMPSFMGGLGETLGSIFGFRSDSDGEFSLWETMTTGVFGNLIGTVFPSFGPGIDKVVQFGRDAVGQFSNIWQGLKEAAAEPINWIIRNVINGTLKGAWDGLRKILPALPEWDGVGEIETKPAEEQKFFGFHTGGIIPGYTPGRDPFTIGVSGGEAVMRPEWTRAMGPDYINDMNRLAKTEGVTGVQKRMGYFSNGGIVDAMQSIMAEKYPMLDMTSGLRYTDNGLHSKGMAADFSNGGIEGTPEMKQASQWWYENFAPDLLQLIHMPFNNNVLNGQNVGDGMSAYGEGTMLDHRHHLHVGTDKVLGSDGTSSPAEPGFLDRVKNAIGGAVQSGRNRLAGVANGLVNGPFDLLKKSLPDFGGSGFGQIPGAMVDSVRNAVLSKIQGFIGGGGSSADAGDTPWDLGAGVEQWRGKVIEALRREGFDDGIRNQNLMLAQIMSESSGNPNAIQQVIDVNSGGNEAVGLLQVVPGTFAANRNPSLPNDRTNPDASMSAALRYYRATYGEDLGAMWGQGHGYDQGGIANGIGVMPKYTLEPERVLSPAQTAAFEQLIPFLGRLFGVSQQGPVDVNIAQLDGSKLPTTANTDGRNVIEGEIYGQDLQGAAIDAETGEYLPENNTKPVDNITITKPALAFSKTTEGKIATSIANSLGFGGQAQWLTSKEEPVMKLMSAISGATAAQAAGPEAFAAHLASTQAAAGTQITKNLGDYAAENAGGMIESLLAAVGGGLAGGPQISTTASPKQIMGVMEDAQNRANRRGGYRRTR</sequence>
<feature type="region of interest" description="Disordered" evidence="2">
    <location>
        <begin position="678"/>
        <end position="711"/>
    </location>
</feature>